<dbReference type="PANTHER" id="PTHR46503">
    <property type="entry name" value="INTER-ALPHA-TRYPSIN INHIBITOR HEAVY CHAIN-LIKE PROTEIN"/>
    <property type="match status" value="1"/>
</dbReference>
<dbReference type="PROSITE" id="PS50234">
    <property type="entry name" value="VWFA"/>
    <property type="match status" value="1"/>
</dbReference>
<dbReference type="Proteomes" id="UP001370490">
    <property type="component" value="Unassembled WGS sequence"/>
</dbReference>
<evidence type="ECO:0000259" key="1">
    <source>
        <dbReference type="PROSITE" id="PS50234"/>
    </source>
</evidence>
<evidence type="ECO:0000313" key="3">
    <source>
        <dbReference type="Proteomes" id="UP001370490"/>
    </source>
</evidence>
<dbReference type="SMART" id="SM00327">
    <property type="entry name" value="VWA"/>
    <property type="match status" value="1"/>
</dbReference>
<dbReference type="EMBL" id="JBAMMX010000028">
    <property type="protein sequence ID" value="KAK6911845.1"/>
    <property type="molecule type" value="Genomic_DNA"/>
</dbReference>
<evidence type="ECO:0000313" key="2">
    <source>
        <dbReference type="EMBL" id="KAK6911845.1"/>
    </source>
</evidence>
<dbReference type="InterPro" id="IPR036465">
    <property type="entry name" value="vWFA_dom_sf"/>
</dbReference>
<reference evidence="2 3" key="1">
    <citation type="submission" date="2023-12" db="EMBL/GenBank/DDBJ databases">
        <title>A high-quality genome assembly for Dillenia turbinata (Dilleniales).</title>
        <authorList>
            <person name="Chanderbali A."/>
        </authorList>
    </citation>
    <scope>NUCLEOTIDE SEQUENCE [LARGE SCALE GENOMIC DNA]</scope>
    <source>
        <strain evidence="2">LSX21</strain>
        <tissue evidence="2">Leaf</tissue>
    </source>
</reference>
<feature type="domain" description="VWFA" evidence="1">
    <location>
        <begin position="328"/>
        <end position="518"/>
    </location>
</feature>
<protein>
    <submittedName>
        <fullName evidence="2">von Willebrand factor, type A</fullName>
    </submittedName>
</protein>
<dbReference type="SUPFAM" id="SSF53300">
    <property type="entry name" value="vWA-like"/>
    <property type="match status" value="1"/>
</dbReference>
<dbReference type="Pfam" id="PF13768">
    <property type="entry name" value="VWA_3"/>
    <property type="match status" value="1"/>
</dbReference>
<accession>A0AAN8UAF1</accession>
<organism evidence="2 3">
    <name type="scientific">Dillenia turbinata</name>
    <dbReference type="NCBI Taxonomy" id="194707"/>
    <lineage>
        <taxon>Eukaryota</taxon>
        <taxon>Viridiplantae</taxon>
        <taxon>Streptophyta</taxon>
        <taxon>Embryophyta</taxon>
        <taxon>Tracheophyta</taxon>
        <taxon>Spermatophyta</taxon>
        <taxon>Magnoliopsida</taxon>
        <taxon>eudicotyledons</taxon>
        <taxon>Gunneridae</taxon>
        <taxon>Pentapetalae</taxon>
        <taxon>Dilleniales</taxon>
        <taxon>Dilleniaceae</taxon>
        <taxon>Dillenia</taxon>
    </lineage>
</organism>
<proteinExistence type="predicted"/>
<name>A0AAN8UAF1_9MAGN</name>
<dbReference type="CDD" id="cd01461">
    <property type="entry name" value="vWA_interalpha_trypsin_inhibitor"/>
    <property type="match status" value="1"/>
</dbReference>
<dbReference type="PANTHER" id="PTHR46503:SF9">
    <property type="entry name" value="INTER ALPHA-TRYPSIN INHIBITOR, HEAVY CHAIN-LIKE PROTEIN"/>
    <property type="match status" value="1"/>
</dbReference>
<sequence length="739" mass="81401">MSAEEFAKAVEFGLKLSKRIYYGKDCSSVTPPETETMEKSPTESNLPTAPMVYAMISDPSMVDNPDIPSYQPYVHGKCVPPDLIPLHMLGISVNVDCYLDTAFITVHGTWRVHCVTRSRKCDCRIAIPMGDQGSVLGVEVDISGKSYYTQVIATPQTSDSVEAAKAEEGFLLKSHIYTLKVPQVEGGCKLSVKASWSQKLIFCDAQFSLIVPFTFPEYVNPAGKNVARREKLQLNLNSPTGSEILCRVSSHPLKELRRNAGNLVFLYEADTLKWSRADFSFSYSVYSSNAVGGILLQSPCLYDFDQREMFCCYLFPGTHQSIKVFKKNVVFIIDTSGSMQGAPLKSVKNALLTALSKLNAEDGFNIIAFSGKPYSFSSHMKVANSEAKDSAALWINEELIADGGTNILLPMNQAIQMLSETSGSVPMIFLVTDGTVKDERQICNVIKGLNADKDSICPRIHTFGIGSYCNHYFLQTLAHIGRGQYDASYDIDSIDFRMQRLFTIASSVILSDITIDGLEGIDSVELYPFPIPDLSSESPVIISGRYSGRLSDSIKASGTMADMKRSTIKFNVHKAKDFPLDRVFARRQIDILTAQARLSESKQIEEKVVKMSMQTGVPSEYTCMALLNGEKGMQEKVDSSAQQRVYLRSLGVGFGNLIATAENLPPGVKKHKPIEPTEIILSAASNCCARILDRVCCMCFIKTCSKVNDQCAIVFSQICAALACFECLECCYDLCDNCG</sequence>
<gene>
    <name evidence="2" type="ORF">RJ641_023938</name>
</gene>
<dbReference type="InterPro" id="IPR002035">
    <property type="entry name" value="VWF_A"/>
</dbReference>
<keyword evidence="3" id="KW-1185">Reference proteome</keyword>
<dbReference type="AlphaFoldDB" id="A0AAN8UAF1"/>
<dbReference type="Gene3D" id="3.40.50.410">
    <property type="entry name" value="von Willebrand factor, type A domain"/>
    <property type="match status" value="1"/>
</dbReference>
<comment type="caution">
    <text evidence="2">The sequence shown here is derived from an EMBL/GenBank/DDBJ whole genome shotgun (WGS) entry which is preliminary data.</text>
</comment>